<comment type="similarity">
    <text evidence="1">Belongs to the LysR transcriptional regulatory family.</text>
</comment>
<dbReference type="InterPro" id="IPR050176">
    <property type="entry name" value="LTTR"/>
</dbReference>
<dbReference type="SUPFAM" id="SSF53850">
    <property type="entry name" value="Periplasmic binding protein-like II"/>
    <property type="match status" value="1"/>
</dbReference>
<name>W0VF79_9BURK</name>
<evidence type="ECO:0000313" key="7">
    <source>
        <dbReference type="Proteomes" id="UP000027604"/>
    </source>
</evidence>
<evidence type="ECO:0000256" key="4">
    <source>
        <dbReference type="ARBA" id="ARBA00023163"/>
    </source>
</evidence>
<dbReference type="PATRIC" id="fig|1349767.4.peg.1997"/>
<keyword evidence="7" id="KW-1185">Reference proteome</keyword>
<dbReference type="SUPFAM" id="SSF46785">
    <property type="entry name" value="Winged helix' DNA-binding domain"/>
    <property type="match status" value="1"/>
</dbReference>
<evidence type="ECO:0000259" key="5">
    <source>
        <dbReference type="PROSITE" id="PS50931"/>
    </source>
</evidence>
<dbReference type="eggNOG" id="COG0583">
    <property type="taxonomic scope" value="Bacteria"/>
</dbReference>
<dbReference type="AlphaFoldDB" id="W0VF79"/>
<organism evidence="6 7">
    <name type="scientific">Janthinobacterium agaricidamnosum NBRC 102515 = DSM 9628</name>
    <dbReference type="NCBI Taxonomy" id="1349767"/>
    <lineage>
        <taxon>Bacteria</taxon>
        <taxon>Pseudomonadati</taxon>
        <taxon>Pseudomonadota</taxon>
        <taxon>Betaproteobacteria</taxon>
        <taxon>Burkholderiales</taxon>
        <taxon>Oxalobacteraceae</taxon>
        <taxon>Janthinobacterium</taxon>
    </lineage>
</organism>
<dbReference type="EMBL" id="HG322949">
    <property type="protein sequence ID" value="CDG86002.1"/>
    <property type="molecule type" value="Genomic_DNA"/>
</dbReference>
<dbReference type="InterPro" id="IPR036390">
    <property type="entry name" value="WH_DNA-bd_sf"/>
</dbReference>
<dbReference type="Gene3D" id="3.40.190.10">
    <property type="entry name" value="Periplasmic binding protein-like II"/>
    <property type="match status" value="2"/>
</dbReference>
<dbReference type="GO" id="GO:0003677">
    <property type="term" value="F:DNA binding"/>
    <property type="evidence" value="ECO:0007669"/>
    <property type="project" value="UniProtKB-KW"/>
</dbReference>
<dbReference type="InterPro" id="IPR000847">
    <property type="entry name" value="LysR_HTH_N"/>
</dbReference>
<dbReference type="OrthoDB" id="3252676at2"/>
<dbReference type="PANTHER" id="PTHR30579">
    <property type="entry name" value="TRANSCRIPTIONAL REGULATOR"/>
    <property type="match status" value="1"/>
</dbReference>
<dbReference type="Gene3D" id="1.10.10.10">
    <property type="entry name" value="Winged helix-like DNA-binding domain superfamily/Winged helix DNA-binding domain"/>
    <property type="match status" value="1"/>
</dbReference>
<keyword evidence="3" id="KW-0238">DNA-binding</keyword>
<evidence type="ECO:0000256" key="2">
    <source>
        <dbReference type="ARBA" id="ARBA00023015"/>
    </source>
</evidence>
<protein>
    <submittedName>
        <fullName evidence="6">Bacterial regulatory helix-turn-helix, lysR family protein</fullName>
    </submittedName>
</protein>
<dbReference type="Pfam" id="PF00126">
    <property type="entry name" value="HTH_1"/>
    <property type="match status" value="1"/>
</dbReference>
<dbReference type="InterPro" id="IPR005119">
    <property type="entry name" value="LysR_subst-bd"/>
</dbReference>
<dbReference type="KEGG" id="jag:GJA_5407"/>
<gene>
    <name evidence="6" type="ORF">GJA_5407</name>
</gene>
<reference evidence="6 7" key="1">
    <citation type="journal article" date="2015" name="Genome Announc.">
        <title>Genome Sequence of Mushroom Soft-Rot Pathogen Janthinobacterium agaricidamnosum.</title>
        <authorList>
            <person name="Graupner K."/>
            <person name="Lackner G."/>
            <person name="Hertweck C."/>
        </authorList>
    </citation>
    <scope>NUCLEOTIDE SEQUENCE [LARGE SCALE GENOMIC DNA]</scope>
    <source>
        <strain evidence="7">NBRC 102515 / DSM 9628</strain>
    </source>
</reference>
<dbReference type="PROSITE" id="PS50931">
    <property type="entry name" value="HTH_LYSR"/>
    <property type="match status" value="1"/>
</dbReference>
<dbReference type="PRINTS" id="PR00039">
    <property type="entry name" value="HTHLYSR"/>
</dbReference>
<dbReference type="STRING" id="1349767.GJA_5407"/>
<evidence type="ECO:0000256" key="3">
    <source>
        <dbReference type="ARBA" id="ARBA00023125"/>
    </source>
</evidence>
<dbReference type="RefSeq" id="WP_038497842.1">
    <property type="nucleotide sequence ID" value="NZ_BCTH01000020.1"/>
</dbReference>
<feature type="domain" description="HTH lysR-type" evidence="5">
    <location>
        <begin position="2"/>
        <end position="59"/>
    </location>
</feature>
<accession>W0VF79</accession>
<dbReference type="GO" id="GO:0003700">
    <property type="term" value="F:DNA-binding transcription factor activity"/>
    <property type="evidence" value="ECO:0007669"/>
    <property type="project" value="InterPro"/>
</dbReference>
<evidence type="ECO:0000313" key="6">
    <source>
        <dbReference type="EMBL" id="CDG86002.1"/>
    </source>
</evidence>
<proteinExistence type="inferred from homology"/>
<dbReference type="PANTHER" id="PTHR30579:SF7">
    <property type="entry name" value="HTH-TYPE TRANSCRIPTIONAL REGULATOR LRHA-RELATED"/>
    <property type="match status" value="1"/>
</dbReference>
<keyword evidence="2" id="KW-0805">Transcription regulation</keyword>
<dbReference type="FunFam" id="1.10.10.10:FF:000001">
    <property type="entry name" value="LysR family transcriptional regulator"/>
    <property type="match status" value="1"/>
</dbReference>
<dbReference type="Proteomes" id="UP000027604">
    <property type="component" value="Chromosome I"/>
</dbReference>
<dbReference type="HOGENOM" id="CLU_039613_1_1_4"/>
<dbReference type="Pfam" id="PF03466">
    <property type="entry name" value="LysR_substrate"/>
    <property type="match status" value="1"/>
</dbReference>
<dbReference type="InterPro" id="IPR036388">
    <property type="entry name" value="WH-like_DNA-bd_sf"/>
</dbReference>
<keyword evidence="4" id="KW-0804">Transcription</keyword>
<evidence type="ECO:0000256" key="1">
    <source>
        <dbReference type="ARBA" id="ARBA00009437"/>
    </source>
</evidence>
<sequence length="293" mass="31207">MLDLELLNTLVCVIEEGSFTRAGERVHRTQSTVSQQIRKLEQNLGRTLLLRDKSGSHVTPTEHGELLVAYARSLLALAQEAEEALSVQLPLMPVRLGIPEDFDAATISELLSGFMRLEPGVRLATVSGMSTDLRRKMTDGELDIALVKREPGSGDAVAHWPEPLVWAAGAHTALPDGAVPLALFPQGCVYRARAIRTLDKAGRRWRVAFGSHSLMGIQAAVAAGLGISVLPASALLPGHRVLGAADGFPELAPTELALLKAPAPPGAAQRKLLDYLGQAITQVIAARARHTAA</sequence>